<dbReference type="AlphaFoldDB" id="A0AA40SW02"/>
<comment type="caution">
    <text evidence="1">The sequence shown here is derived from an EMBL/GenBank/DDBJ whole genome shotgun (WGS) entry which is preliminary data.</text>
</comment>
<evidence type="ECO:0000313" key="1">
    <source>
        <dbReference type="EMBL" id="MBD6615955.1"/>
    </source>
</evidence>
<gene>
    <name evidence="1" type="ORF">FNW02_08965</name>
</gene>
<sequence length="126" mass="14219">MTATIISTTSVSTRKAYQFLQIRVQLLGRGITNEIMNLYVNGKRLKPKAKTMHEFLNYLGVQGFRMVTAELETEGVYTHFYTMQREVLTQQPPDGDIFDELTKAKEGADFGDAIKNLLEGGLDRLA</sequence>
<organism evidence="1 2">
    <name type="scientific">Komarekiella delphini-convector SJRDD-AB1</name>
    <dbReference type="NCBI Taxonomy" id="2593771"/>
    <lineage>
        <taxon>Bacteria</taxon>
        <taxon>Bacillati</taxon>
        <taxon>Cyanobacteriota</taxon>
        <taxon>Cyanophyceae</taxon>
        <taxon>Nostocales</taxon>
        <taxon>Nostocaceae</taxon>
        <taxon>Komarekiella</taxon>
        <taxon>Komarekiella delphini-convector</taxon>
    </lineage>
</organism>
<name>A0AA40SW02_9NOST</name>
<dbReference type="EMBL" id="VJXY01000007">
    <property type="protein sequence ID" value="MBD6615955.1"/>
    <property type="molecule type" value="Genomic_DNA"/>
</dbReference>
<proteinExistence type="predicted"/>
<protein>
    <submittedName>
        <fullName evidence="1">Uncharacterized protein</fullName>
    </submittedName>
</protein>
<keyword evidence="2" id="KW-1185">Reference proteome</keyword>
<accession>A0AA40SW02</accession>
<dbReference type="Proteomes" id="UP001165986">
    <property type="component" value="Unassembled WGS sequence"/>
</dbReference>
<evidence type="ECO:0000313" key="2">
    <source>
        <dbReference type="Proteomes" id="UP001165986"/>
    </source>
</evidence>
<reference evidence="1" key="1">
    <citation type="submission" date="2019-07" db="EMBL/GenBank/DDBJ databases">
        <title>Toxilogical consequences of a new and cryptic species of cyanobacteria (Komarekiella delphini-convector) recovered from the epidermis of a bottlenose dolphin and 1500 ft. in the air.</title>
        <authorList>
            <person name="Brown A.O."/>
            <person name="Dvorak P."/>
            <person name="Villanueva C.D."/>
            <person name="Foss A.J."/>
            <person name="Garvey A.D."/>
            <person name="Gibson Q.A."/>
            <person name="Johansen J.R."/>
            <person name="Casamatta D.A."/>
        </authorList>
    </citation>
    <scope>NUCLEOTIDE SEQUENCE</scope>
    <source>
        <strain evidence="1">SJRDD-AB1</strain>
    </source>
</reference>
<dbReference type="RefSeq" id="WP_191757203.1">
    <property type="nucleotide sequence ID" value="NZ_VJXY01000007.1"/>
</dbReference>